<keyword evidence="7" id="KW-1133">Transmembrane helix</keyword>
<reference evidence="9 10" key="1">
    <citation type="submission" date="2023-07" db="EMBL/GenBank/DDBJ databases">
        <title>Sequencing the genomes of 1000 actinobacteria strains.</title>
        <authorList>
            <person name="Klenk H.-P."/>
        </authorList>
    </citation>
    <scope>NUCLEOTIDE SEQUENCE [LARGE SCALE GENOMIC DNA]</scope>
    <source>
        <strain evidence="9 10">DSM 17163</strain>
    </source>
</reference>
<dbReference type="InterPro" id="IPR036249">
    <property type="entry name" value="Thioredoxin-like_sf"/>
</dbReference>
<dbReference type="RefSeq" id="WP_307682315.1">
    <property type="nucleotide sequence ID" value="NZ_JAUSQX010000001.1"/>
</dbReference>
<protein>
    <submittedName>
        <fullName evidence="9">Protein-disulfide isomerase</fullName>
    </submittedName>
</protein>
<dbReference type="Pfam" id="PF13462">
    <property type="entry name" value="Thioredoxin_4"/>
    <property type="match status" value="1"/>
</dbReference>
<keyword evidence="5" id="KW-0676">Redox-active center</keyword>
<feature type="compositionally biased region" description="Polar residues" evidence="6">
    <location>
        <begin position="36"/>
        <end position="59"/>
    </location>
</feature>
<keyword evidence="3" id="KW-0560">Oxidoreductase</keyword>
<evidence type="ECO:0000313" key="10">
    <source>
        <dbReference type="Proteomes" id="UP001243212"/>
    </source>
</evidence>
<evidence type="ECO:0000313" key="9">
    <source>
        <dbReference type="EMBL" id="MDP9806071.1"/>
    </source>
</evidence>
<dbReference type="PANTHER" id="PTHR13887">
    <property type="entry name" value="GLUTATHIONE S-TRANSFERASE KAPPA"/>
    <property type="match status" value="1"/>
</dbReference>
<evidence type="ECO:0000256" key="3">
    <source>
        <dbReference type="ARBA" id="ARBA00023002"/>
    </source>
</evidence>
<keyword evidence="7" id="KW-0472">Membrane</keyword>
<dbReference type="EMBL" id="JAUSQX010000001">
    <property type="protein sequence ID" value="MDP9806071.1"/>
    <property type="molecule type" value="Genomic_DNA"/>
</dbReference>
<accession>A0ABT9NFB3</accession>
<evidence type="ECO:0000256" key="4">
    <source>
        <dbReference type="ARBA" id="ARBA00023157"/>
    </source>
</evidence>
<keyword evidence="4" id="KW-1015">Disulfide bond</keyword>
<dbReference type="GO" id="GO:0016853">
    <property type="term" value="F:isomerase activity"/>
    <property type="evidence" value="ECO:0007669"/>
    <property type="project" value="UniProtKB-KW"/>
</dbReference>
<evidence type="ECO:0000256" key="5">
    <source>
        <dbReference type="ARBA" id="ARBA00023284"/>
    </source>
</evidence>
<evidence type="ECO:0000259" key="8">
    <source>
        <dbReference type="PROSITE" id="PS51352"/>
    </source>
</evidence>
<dbReference type="Proteomes" id="UP001243212">
    <property type="component" value="Unassembled WGS sequence"/>
</dbReference>
<dbReference type="PROSITE" id="PS51352">
    <property type="entry name" value="THIOREDOXIN_2"/>
    <property type="match status" value="1"/>
</dbReference>
<sequence length="245" mass="26122">MAKRNQLLTWGVPIVVILIAVALIAYVLGKQQSSTETQPAQTQTNAPVQGPSAPSSVQQPARPDYAALERRIEGDPLAIGAIDAPVVLVGFSDYQCQFCAKWSNDTLPALQPYVNAGDLRIEWYDVSIFGEDSHRAALAAYAAGQQGQFWQYHARLFPNGGILDASDLTEDALIEHAAELGLDTDQFAADLASDEVRQAVEANMSTGLEYGVFSTPSFTINGQPIVGAQPTPVFTDAVEAAISAG</sequence>
<dbReference type="InterPro" id="IPR013766">
    <property type="entry name" value="Thioredoxin_domain"/>
</dbReference>
<comment type="caution">
    <text evidence="9">The sequence shown here is derived from an EMBL/GenBank/DDBJ whole genome shotgun (WGS) entry which is preliminary data.</text>
</comment>
<feature type="domain" description="Thioredoxin" evidence="8">
    <location>
        <begin position="34"/>
        <end position="243"/>
    </location>
</feature>
<dbReference type="Gene3D" id="3.40.30.10">
    <property type="entry name" value="Glutaredoxin"/>
    <property type="match status" value="1"/>
</dbReference>
<dbReference type="InterPro" id="IPR012336">
    <property type="entry name" value="Thioredoxin-like_fold"/>
</dbReference>
<name>A0ABT9NFB3_9ACTO</name>
<evidence type="ECO:0000256" key="2">
    <source>
        <dbReference type="ARBA" id="ARBA00022729"/>
    </source>
</evidence>
<evidence type="ECO:0000256" key="7">
    <source>
        <dbReference type="SAM" id="Phobius"/>
    </source>
</evidence>
<evidence type="ECO:0000256" key="6">
    <source>
        <dbReference type="SAM" id="MobiDB-lite"/>
    </source>
</evidence>
<evidence type="ECO:0000256" key="1">
    <source>
        <dbReference type="ARBA" id="ARBA00005791"/>
    </source>
</evidence>
<keyword evidence="2" id="KW-0732">Signal</keyword>
<proteinExistence type="inferred from homology"/>
<dbReference type="PANTHER" id="PTHR13887:SF14">
    <property type="entry name" value="DISULFIDE BOND FORMATION PROTEIN D"/>
    <property type="match status" value="1"/>
</dbReference>
<keyword evidence="10" id="KW-1185">Reference proteome</keyword>
<comment type="similarity">
    <text evidence="1">Belongs to the thioredoxin family. DsbA subfamily.</text>
</comment>
<keyword evidence="7" id="KW-0812">Transmembrane</keyword>
<gene>
    <name evidence="9" type="ORF">J2S70_000653</name>
</gene>
<feature type="region of interest" description="Disordered" evidence="6">
    <location>
        <begin position="36"/>
        <end position="60"/>
    </location>
</feature>
<keyword evidence="9" id="KW-0413">Isomerase</keyword>
<dbReference type="SUPFAM" id="SSF52833">
    <property type="entry name" value="Thioredoxin-like"/>
    <property type="match status" value="1"/>
</dbReference>
<feature type="transmembrane region" description="Helical" evidence="7">
    <location>
        <begin position="7"/>
        <end position="28"/>
    </location>
</feature>
<organism evidence="9 10">
    <name type="scientific">Trueperella bonasi</name>
    <dbReference type="NCBI Taxonomy" id="312286"/>
    <lineage>
        <taxon>Bacteria</taxon>
        <taxon>Bacillati</taxon>
        <taxon>Actinomycetota</taxon>
        <taxon>Actinomycetes</taxon>
        <taxon>Actinomycetales</taxon>
        <taxon>Actinomycetaceae</taxon>
        <taxon>Trueperella</taxon>
    </lineage>
</organism>